<evidence type="ECO:0000313" key="1">
    <source>
        <dbReference type="EMBL" id="KAK2710124.1"/>
    </source>
</evidence>
<accession>A0AA88HN67</accession>
<gene>
    <name evidence="1" type="ORF">QYM36_013708</name>
</gene>
<comment type="caution">
    <text evidence="1">The sequence shown here is derived from an EMBL/GenBank/DDBJ whole genome shotgun (WGS) entry which is preliminary data.</text>
</comment>
<dbReference type="Proteomes" id="UP001187531">
    <property type="component" value="Unassembled WGS sequence"/>
</dbReference>
<keyword evidence="2" id="KW-1185">Reference proteome</keyword>
<proteinExistence type="predicted"/>
<sequence>MWPIWEGPSVFGDIFMLKERTTDQQITSHSAADKLSSISVCGAKSVVAHHFRAVGSVVTNRSLCAMVAGDTGDIVEYD</sequence>
<dbReference type="EMBL" id="JAVRJZ010000017">
    <property type="protein sequence ID" value="KAK2710124.1"/>
    <property type="molecule type" value="Genomic_DNA"/>
</dbReference>
<reference evidence="1" key="1">
    <citation type="submission" date="2023-07" db="EMBL/GenBank/DDBJ databases">
        <title>Chromosome-level genome assembly of Artemia franciscana.</title>
        <authorList>
            <person name="Jo E."/>
        </authorList>
    </citation>
    <scope>NUCLEOTIDE SEQUENCE</scope>
    <source>
        <tissue evidence="1">Whole body</tissue>
    </source>
</reference>
<dbReference type="AlphaFoldDB" id="A0AA88HN67"/>
<name>A0AA88HN67_ARTSF</name>
<evidence type="ECO:0000313" key="2">
    <source>
        <dbReference type="Proteomes" id="UP001187531"/>
    </source>
</evidence>
<protein>
    <submittedName>
        <fullName evidence="1">Uncharacterized protein</fullName>
    </submittedName>
</protein>
<organism evidence="1 2">
    <name type="scientific">Artemia franciscana</name>
    <name type="common">Brine shrimp</name>
    <name type="synonym">Artemia sanfranciscana</name>
    <dbReference type="NCBI Taxonomy" id="6661"/>
    <lineage>
        <taxon>Eukaryota</taxon>
        <taxon>Metazoa</taxon>
        <taxon>Ecdysozoa</taxon>
        <taxon>Arthropoda</taxon>
        <taxon>Crustacea</taxon>
        <taxon>Branchiopoda</taxon>
        <taxon>Anostraca</taxon>
        <taxon>Artemiidae</taxon>
        <taxon>Artemia</taxon>
    </lineage>
</organism>